<proteinExistence type="predicted"/>
<name>F0XC07_GROCL</name>
<organism evidence="2">
    <name type="scientific">Grosmannia clavigera (strain kw1407 / UAMH 11150)</name>
    <name type="common">Blue stain fungus</name>
    <name type="synonym">Graphiocladiella clavigera</name>
    <dbReference type="NCBI Taxonomy" id="655863"/>
    <lineage>
        <taxon>Eukaryota</taxon>
        <taxon>Fungi</taxon>
        <taxon>Dikarya</taxon>
        <taxon>Ascomycota</taxon>
        <taxon>Pezizomycotina</taxon>
        <taxon>Sordariomycetes</taxon>
        <taxon>Sordariomycetidae</taxon>
        <taxon>Ophiostomatales</taxon>
        <taxon>Ophiostomataceae</taxon>
        <taxon>Leptographium</taxon>
    </lineage>
</organism>
<dbReference type="GeneID" id="25973968"/>
<evidence type="ECO:0000313" key="1">
    <source>
        <dbReference type="EMBL" id="EFX04196.1"/>
    </source>
</evidence>
<dbReference type="HOGENOM" id="CLU_2638299_0_0_1"/>
<protein>
    <submittedName>
        <fullName evidence="1">Uncharacterized protein</fullName>
    </submittedName>
</protein>
<keyword evidence="2" id="KW-1185">Reference proteome</keyword>
<gene>
    <name evidence="1" type="ORF">CMQ_1124</name>
</gene>
<dbReference type="Proteomes" id="UP000007796">
    <property type="component" value="Unassembled WGS sequence"/>
</dbReference>
<dbReference type="EMBL" id="GL629765">
    <property type="protein sequence ID" value="EFX04196.1"/>
    <property type="molecule type" value="Genomic_DNA"/>
</dbReference>
<dbReference type="RefSeq" id="XP_014173678.1">
    <property type="nucleotide sequence ID" value="XM_014318203.1"/>
</dbReference>
<reference evidence="1 2" key="1">
    <citation type="journal article" date="2011" name="Proc. Natl. Acad. Sci. U.S.A.">
        <title>Genome and transcriptome analyses of the mountain pine beetle-fungal symbiont Grosmannia clavigera, a lodgepole pine pathogen.</title>
        <authorList>
            <person name="DiGuistini S."/>
            <person name="Wang Y."/>
            <person name="Liao N.Y."/>
            <person name="Taylor G."/>
            <person name="Tanguay P."/>
            <person name="Feau N."/>
            <person name="Henrissat B."/>
            <person name="Chan S.K."/>
            <person name="Hesse-Orce U."/>
            <person name="Alamouti S.M."/>
            <person name="Tsui C.K.M."/>
            <person name="Docking R.T."/>
            <person name="Levasseur A."/>
            <person name="Haridas S."/>
            <person name="Robertson G."/>
            <person name="Birol I."/>
            <person name="Holt R.A."/>
            <person name="Marra M.A."/>
            <person name="Hamelin R.C."/>
            <person name="Hirst M."/>
            <person name="Jones S.J.M."/>
            <person name="Bohlmann J."/>
            <person name="Breuil C."/>
        </authorList>
    </citation>
    <scope>NUCLEOTIDE SEQUENCE [LARGE SCALE GENOMIC DNA]</scope>
    <source>
        <strain evidence="2">kw1407 / UAMH 11150</strain>
    </source>
</reference>
<accession>F0XC07</accession>
<dbReference type="AlphaFoldDB" id="F0XC07"/>
<evidence type="ECO:0000313" key="2">
    <source>
        <dbReference type="Proteomes" id="UP000007796"/>
    </source>
</evidence>
<sequence length="77" mass="8007">MTAIVVDEAVGGDDLLSCFEDASAPGYHSVPVMGGTSLKPRMAAQQFACRLTSLQPLAGGPTDRCTSDEMLSVSELC</sequence>
<dbReference type="InParanoid" id="F0XC07"/>